<evidence type="ECO:0000313" key="7">
    <source>
        <dbReference type="Proteomes" id="UP000001095"/>
    </source>
</evidence>
<proteinExistence type="inferred from homology"/>
<dbReference type="PATRIC" id="fig|883079.3.peg.42"/>
<evidence type="ECO:0000256" key="1">
    <source>
        <dbReference type="ARBA" id="ARBA00010062"/>
    </source>
</evidence>
<dbReference type="PANTHER" id="PTHR30483:SF37">
    <property type="entry name" value="ABC TRANSPORTER SUBSTRATE-BINDING PROTEIN"/>
    <property type="match status" value="1"/>
</dbReference>
<feature type="signal peptide" evidence="4">
    <location>
        <begin position="1"/>
        <end position="29"/>
    </location>
</feature>
<dbReference type="GO" id="GO:0006865">
    <property type="term" value="P:amino acid transport"/>
    <property type="evidence" value="ECO:0007669"/>
    <property type="project" value="UniProtKB-KW"/>
</dbReference>
<accession>K8PVU8</accession>
<evidence type="ECO:0000256" key="2">
    <source>
        <dbReference type="ARBA" id="ARBA00022729"/>
    </source>
</evidence>
<dbReference type="PANTHER" id="PTHR30483">
    <property type="entry name" value="LEUCINE-SPECIFIC-BINDING PROTEIN"/>
    <property type="match status" value="1"/>
</dbReference>
<keyword evidence="3" id="KW-0029">Amino-acid transport</keyword>
<feature type="domain" description="Leucine-binding protein" evidence="5">
    <location>
        <begin position="33"/>
        <end position="369"/>
    </location>
</feature>
<dbReference type="Pfam" id="PF13458">
    <property type="entry name" value="Peripla_BP_6"/>
    <property type="match status" value="1"/>
</dbReference>
<dbReference type="HOGENOM" id="CLU_027128_4_1_5"/>
<dbReference type="AlphaFoldDB" id="K8PVU8"/>
<dbReference type="CDD" id="cd06338">
    <property type="entry name" value="PBP1_ABC_ligand_binding-like"/>
    <property type="match status" value="1"/>
</dbReference>
<reference evidence="6 7" key="1">
    <citation type="submission" date="2012-04" db="EMBL/GenBank/DDBJ databases">
        <title>The Genome Sequence of Afipia clevelandensis ATCC 49720.</title>
        <authorList>
            <consortium name="The Broad Institute Genome Sequencing Platform"/>
            <person name="Earl A."/>
            <person name="Ward D."/>
            <person name="Feldgarden M."/>
            <person name="Gevers D."/>
            <person name="Huys G."/>
            <person name="Walker B."/>
            <person name="Young S.K."/>
            <person name="Zeng Q."/>
            <person name="Gargeya S."/>
            <person name="Fitzgerald M."/>
            <person name="Haas B."/>
            <person name="Abouelleil A."/>
            <person name="Alvarado L."/>
            <person name="Arachchi H.M."/>
            <person name="Berlin A."/>
            <person name="Chapman S.B."/>
            <person name="Goldberg J."/>
            <person name="Griggs A."/>
            <person name="Gujja S."/>
            <person name="Hansen M."/>
            <person name="Howarth C."/>
            <person name="Imamovic A."/>
            <person name="Larimer J."/>
            <person name="McCowen C."/>
            <person name="Montmayeur A."/>
            <person name="Murphy C."/>
            <person name="Neiman D."/>
            <person name="Pearson M."/>
            <person name="Priest M."/>
            <person name="Roberts A."/>
            <person name="Saif S."/>
            <person name="Shea T."/>
            <person name="Sisk P."/>
            <person name="Sykes S."/>
            <person name="Wortman J."/>
            <person name="Nusbaum C."/>
            <person name="Birren B."/>
        </authorList>
    </citation>
    <scope>NUCLEOTIDE SEQUENCE [LARGE SCALE GENOMIC DNA]</scope>
    <source>
        <strain evidence="6 7">ATCC 49720</strain>
    </source>
</reference>
<comment type="similarity">
    <text evidence="1">Belongs to the leucine-binding protein family.</text>
</comment>
<name>K8PVU8_9BRAD</name>
<feature type="chain" id="PRO_5003922216" description="Leucine-binding protein domain-containing protein" evidence="4">
    <location>
        <begin position="30"/>
        <end position="403"/>
    </location>
</feature>
<organism evidence="6 7">
    <name type="scientific">Afipia clevelandensis ATCC 49720</name>
    <dbReference type="NCBI Taxonomy" id="883079"/>
    <lineage>
        <taxon>Bacteria</taxon>
        <taxon>Pseudomonadati</taxon>
        <taxon>Pseudomonadota</taxon>
        <taxon>Alphaproteobacteria</taxon>
        <taxon>Hyphomicrobiales</taxon>
        <taxon>Nitrobacteraceae</taxon>
        <taxon>Afipia</taxon>
    </lineage>
</organism>
<gene>
    <name evidence="6" type="ORF">HMPREF9696_00041</name>
</gene>
<dbReference type="Proteomes" id="UP000001095">
    <property type="component" value="Unassembled WGS sequence"/>
</dbReference>
<dbReference type="EMBL" id="AGWY01000001">
    <property type="protein sequence ID" value="EKS42498.1"/>
    <property type="molecule type" value="Genomic_DNA"/>
</dbReference>
<protein>
    <recommendedName>
        <fullName evidence="5">Leucine-binding protein domain-containing protein</fullName>
    </recommendedName>
</protein>
<dbReference type="InterPro" id="IPR051010">
    <property type="entry name" value="BCAA_transport"/>
</dbReference>
<dbReference type="OrthoDB" id="9786833at2"/>
<dbReference type="SUPFAM" id="SSF53822">
    <property type="entry name" value="Periplasmic binding protein-like I"/>
    <property type="match status" value="1"/>
</dbReference>
<evidence type="ECO:0000256" key="4">
    <source>
        <dbReference type="SAM" id="SignalP"/>
    </source>
</evidence>
<keyword evidence="7" id="KW-1185">Reference proteome</keyword>
<dbReference type="Gene3D" id="3.40.50.2300">
    <property type="match status" value="2"/>
</dbReference>
<evidence type="ECO:0000256" key="3">
    <source>
        <dbReference type="ARBA" id="ARBA00022970"/>
    </source>
</evidence>
<keyword evidence="2 4" id="KW-0732">Signal</keyword>
<comment type="caution">
    <text evidence="6">The sequence shown here is derived from an EMBL/GenBank/DDBJ whole genome shotgun (WGS) entry which is preliminary data.</text>
</comment>
<evidence type="ECO:0000313" key="6">
    <source>
        <dbReference type="EMBL" id="EKS42498.1"/>
    </source>
</evidence>
<dbReference type="RefSeq" id="WP_002710907.1">
    <property type="nucleotide sequence ID" value="NZ_KB375281.1"/>
</dbReference>
<evidence type="ECO:0000259" key="5">
    <source>
        <dbReference type="Pfam" id="PF13458"/>
    </source>
</evidence>
<sequence>MARSRLVSRGLNSLLLAASLGLSATAAMAQDVIKFGAPLPLTGPLAPEAIKQQQGYDLWAELANKAGGISVGGKKYKVEIVYADYQSNTPRAVQTTEQMITQNNVNFLFSPFGSGAAKAGSSVSEKYKVPTIAATASSSQVYDQGYKYLFGTFTPNDTLTTPLTQIVKAKAPDVKKVAILARNDLFPLAIAQEMEKSAKGNGLEVAYFEKYAIGTLDHSATLSQIKSLAPQWIFVTGYINDLLLVKKQMADQQIKATVVSMIAGPAYQEFIDAAGPGGENITSAAWWHPAAQYSGKDIFGTTANYVKLFKEKYKSEPDYAQASASVSGALFQMAIEKAGSLDRDKVRDELAKMDVMTFFGPVKFGPTGQINSLEPPVFQLQGGKPVVLSPALIKQGEFKLGVN</sequence>
<dbReference type="InterPro" id="IPR028082">
    <property type="entry name" value="Peripla_BP_I"/>
</dbReference>
<keyword evidence="3" id="KW-0813">Transport</keyword>
<dbReference type="InterPro" id="IPR028081">
    <property type="entry name" value="Leu-bd"/>
</dbReference>